<feature type="domain" description="Nucleotidyl transferase" evidence="3">
    <location>
        <begin position="8"/>
        <end position="154"/>
    </location>
</feature>
<gene>
    <name evidence="4" type="ORF">UY39_C0068G0005</name>
</gene>
<dbReference type="Gene3D" id="3.90.550.10">
    <property type="entry name" value="Spore Coat Polysaccharide Biosynthesis Protein SpsA, Chain A"/>
    <property type="match status" value="1"/>
</dbReference>
<evidence type="ECO:0000313" key="5">
    <source>
        <dbReference type="Proteomes" id="UP000034589"/>
    </source>
</evidence>
<comment type="caution">
    <text evidence="4">The sequence shown here is derived from an EMBL/GenBank/DDBJ whole genome shotgun (WGS) entry which is preliminary data.</text>
</comment>
<dbReference type="GO" id="GO:0016779">
    <property type="term" value="F:nucleotidyltransferase activity"/>
    <property type="evidence" value="ECO:0007669"/>
    <property type="project" value="UniProtKB-KW"/>
</dbReference>
<dbReference type="PANTHER" id="PTHR43584">
    <property type="entry name" value="NUCLEOTIDYL TRANSFERASE"/>
    <property type="match status" value="1"/>
</dbReference>
<dbReference type="InterPro" id="IPR050065">
    <property type="entry name" value="GlmU-like"/>
</dbReference>
<protein>
    <submittedName>
        <fullName evidence="4">UTP-glucose-1-phosphate uridylyltransferase AglF</fullName>
    </submittedName>
</protein>
<evidence type="ECO:0000256" key="1">
    <source>
        <dbReference type="ARBA" id="ARBA00022679"/>
    </source>
</evidence>
<dbReference type="InterPro" id="IPR029044">
    <property type="entry name" value="Nucleotide-diphossugar_trans"/>
</dbReference>
<reference evidence="4 5" key="1">
    <citation type="journal article" date="2015" name="Nature">
        <title>rRNA introns, odd ribosomes, and small enigmatic genomes across a large radiation of phyla.</title>
        <authorList>
            <person name="Brown C.T."/>
            <person name="Hug L.A."/>
            <person name="Thomas B.C."/>
            <person name="Sharon I."/>
            <person name="Castelle C.J."/>
            <person name="Singh A."/>
            <person name="Wilkins M.J."/>
            <person name="Williams K.H."/>
            <person name="Banfield J.F."/>
        </authorList>
    </citation>
    <scope>NUCLEOTIDE SEQUENCE [LARGE SCALE GENOMIC DNA]</scope>
</reference>
<evidence type="ECO:0000256" key="2">
    <source>
        <dbReference type="ARBA" id="ARBA00022695"/>
    </source>
</evidence>
<organism evidence="4 5">
    <name type="scientific">Candidatus Kaiserbacteria bacterium GW2011_GWC2_49_12</name>
    <dbReference type="NCBI Taxonomy" id="1618675"/>
    <lineage>
        <taxon>Bacteria</taxon>
        <taxon>Candidatus Kaiseribacteriota</taxon>
    </lineage>
</organism>
<evidence type="ECO:0000259" key="3">
    <source>
        <dbReference type="Pfam" id="PF00483"/>
    </source>
</evidence>
<proteinExistence type="predicted"/>
<keyword evidence="1 4" id="KW-0808">Transferase</keyword>
<dbReference type="SUPFAM" id="SSF53448">
    <property type="entry name" value="Nucleotide-diphospho-sugar transferases"/>
    <property type="match status" value="1"/>
</dbReference>
<keyword evidence="2 4" id="KW-0548">Nucleotidyltransferase</keyword>
<dbReference type="AlphaFoldDB" id="A0A0G1XRP5"/>
<accession>A0A0G1XRP5</accession>
<name>A0A0G1XRP5_9BACT</name>
<sequence length="238" mass="26792">MKETEIAIMAGGRGKRMGELTEEQPKSLLEFQGKPILTHILDNVIDAFGSAHVTLAVGYKAESIRKMFGNRYRSIDITYVHDPRPLEIRKRLLSLQGNITTSFIFLATDVICDANELLKVAELQEKEKEAVLGTISGATDHTPALTHALIKAEGSSVVGIEFPPPDRWHPKDLRDIHVACYRPEFIGFLNNVPDENTSVSQVIAQALKDGQDFQISKYCKEWYHFANPEDLRRQIESM</sequence>
<dbReference type="EMBL" id="LCPV01000068">
    <property type="protein sequence ID" value="KKW05257.1"/>
    <property type="molecule type" value="Genomic_DNA"/>
</dbReference>
<dbReference type="Pfam" id="PF00483">
    <property type="entry name" value="NTP_transferase"/>
    <property type="match status" value="1"/>
</dbReference>
<dbReference type="InterPro" id="IPR005835">
    <property type="entry name" value="NTP_transferase_dom"/>
</dbReference>
<evidence type="ECO:0000313" key="4">
    <source>
        <dbReference type="EMBL" id="KKW05257.1"/>
    </source>
</evidence>
<dbReference type="Proteomes" id="UP000034589">
    <property type="component" value="Unassembled WGS sequence"/>
</dbReference>
<dbReference type="PANTHER" id="PTHR43584:SF8">
    <property type="entry name" value="N-ACETYLMURAMATE ALPHA-1-PHOSPHATE URIDYLYLTRANSFERASE"/>
    <property type="match status" value="1"/>
</dbReference>